<dbReference type="EMBL" id="JACSQZ010000030">
    <property type="protein sequence ID" value="MBD7915357.1"/>
    <property type="molecule type" value="Genomic_DNA"/>
</dbReference>
<keyword evidence="2" id="KW-0238">DNA-binding</keyword>
<dbReference type="PANTHER" id="PTHR42756:SF1">
    <property type="entry name" value="TRANSCRIPTIONAL REPRESSOR OF EMRAB OPERON"/>
    <property type="match status" value="1"/>
</dbReference>
<dbReference type="SUPFAM" id="SSF46785">
    <property type="entry name" value="Winged helix' DNA-binding domain"/>
    <property type="match status" value="1"/>
</dbReference>
<dbReference type="Pfam" id="PF01047">
    <property type="entry name" value="MarR"/>
    <property type="match status" value="1"/>
</dbReference>
<protein>
    <submittedName>
        <fullName evidence="5">MarR family transcriptional regulator</fullName>
    </submittedName>
</protein>
<sequence length="147" mass="17099">MNNNDMNTLTSELLELLVQIHNKLLNPSEMIKGSILPPSHIKVIFYLSHKKSMSVSQMAKCLDISKPNMTPIIDKLINDGYVHRYQDPNDRRKINVELTEKAHSFLKEKKIEIKNNLMAKLSYLDEEDLLNLSFIIKNMHKIILKLE</sequence>
<organism evidence="5 6">
    <name type="scientific">Clostridium gallinarum</name>
    <dbReference type="NCBI Taxonomy" id="2762246"/>
    <lineage>
        <taxon>Bacteria</taxon>
        <taxon>Bacillati</taxon>
        <taxon>Bacillota</taxon>
        <taxon>Clostridia</taxon>
        <taxon>Eubacteriales</taxon>
        <taxon>Clostridiaceae</taxon>
        <taxon>Clostridium</taxon>
    </lineage>
</organism>
<evidence type="ECO:0000256" key="1">
    <source>
        <dbReference type="ARBA" id="ARBA00023015"/>
    </source>
</evidence>
<dbReference type="PANTHER" id="PTHR42756">
    <property type="entry name" value="TRANSCRIPTIONAL REGULATOR, MARR"/>
    <property type="match status" value="1"/>
</dbReference>
<dbReference type="Gene3D" id="1.10.10.10">
    <property type="entry name" value="Winged helix-like DNA-binding domain superfamily/Winged helix DNA-binding domain"/>
    <property type="match status" value="1"/>
</dbReference>
<dbReference type="InterPro" id="IPR036388">
    <property type="entry name" value="WH-like_DNA-bd_sf"/>
</dbReference>
<name>A0ABR8Q4L4_9CLOT</name>
<dbReference type="InterPro" id="IPR036390">
    <property type="entry name" value="WH_DNA-bd_sf"/>
</dbReference>
<dbReference type="RefSeq" id="WP_191750118.1">
    <property type="nucleotide sequence ID" value="NZ_JACSQZ010000030.1"/>
</dbReference>
<evidence type="ECO:0000313" key="5">
    <source>
        <dbReference type="EMBL" id="MBD7915357.1"/>
    </source>
</evidence>
<comment type="caution">
    <text evidence="5">The sequence shown here is derived from an EMBL/GenBank/DDBJ whole genome shotgun (WGS) entry which is preliminary data.</text>
</comment>
<dbReference type="PROSITE" id="PS50995">
    <property type="entry name" value="HTH_MARR_2"/>
    <property type="match status" value="1"/>
</dbReference>
<keyword evidence="1" id="KW-0805">Transcription regulation</keyword>
<proteinExistence type="predicted"/>
<evidence type="ECO:0000256" key="2">
    <source>
        <dbReference type="ARBA" id="ARBA00023125"/>
    </source>
</evidence>
<gene>
    <name evidence="5" type="ORF">H9660_09375</name>
</gene>
<dbReference type="Proteomes" id="UP000640335">
    <property type="component" value="Unassembled WGS sequence"/>
</dbReference>
<evidence type="ECO:0000313" key="6">
    <source>
        <dbReference type="Proteomes" id="UP000640335"/>
    </source>
</evidence>
<feature type="domain" description="HTH marR-type" evidence="4">
    <location>
        <begin position="10"/>
        <end position="141"/>
    </location>
</feature>
<dbReference type="PRINTS" id="PR00598">
    <property type="entry name" value="HTHMARR"/>
</dbReference>
<keyword evidence="3" id="KW-0804">Transcription</keyword>
<accession>A0ABR8Q4L4</accession>
<dbReference type="InterPro" id="IPR011991">
    <property type="entry name" value="ArsR-like_HTH"/>
</dbReference>
<evidence type="ECO:0000256" key="3">
    <source>
        <dbReference type="ARBA" id="ARBA00023163"/>
    </source>
</evidence>
<dbReference type="InterPro" id="IPR000835">
    <property type="entry name" value="HTH_MarR-typ"/>
</dbReference>
<dbReference type="CDD" id="cd00090">
    <property type="entry name" value="HTH_ARSR"/>
    <property type="match status" value="1"/>
</dbReference>
<evidence type="ECO:0000259" key="4">
    <source>
        <dbReference type="PROSITE" id="PS50995"/>
    </source>
</evidence>
<dbReference type="SMART" id="SM00347">
    <property type="entry name" value="HTH_MARR"/>
    <property type="match status" value="1"/>
</dbReference>
<reference evidence="5 6" key="1">
    <citation type="submission" date="2020-08" db="EMBL/GenBank/DDBJ databases">
        <title>A Genomic Blueprint of the Chicken Gut Microbiome.</title>
        <authorList>
            <person name="Gilroy R."/>
            <person name="Ravi A."/>
            <person name="Getino M."/>
            <person name="Pursley I."/>
            <person name="Horton D.L."/>
            <person name="Alikhan N.-F."/>
            <person name="Baker D."/>
            <person name="Gharbi K."/>
            <person name="Hall N."/>
            <person name="Watson M."/>
            <person name="Adriaenssens E.M."/>
            <person name="Foster-Nyarko E."/>
            <person name="Jarju S."/>
            <person name="Secka A."/>
            <person name="Antonio M."/>
            <person name="Oren A."/>
            <person name="Chaudhuri R."/>
            <person name="La Ragione R.M."/>
            <person name="Hildebrand F."/>
            <person name="Pallen M.J."/>
        </authorList>
    </citation>
    <scope>NUCLEOTIDE SEQUENCE [LARGE SCALE GENOMIC DNA]</scope>
    <source>
        <strain evidence="5 6">Sa3CUN1</strain>
    </source>
</reference>
<keyword evidence="6" id="KW-1185">Reference proteome</keyword>